<evidence type="ECO:0000256" key="3">
    <source>
        <dbReference type="ARBA" id="ARBA00022806"/>
    </source>
</evidence>
<keyword evidence="4 5" id="KW-0067">ATP-binding</keyword>
<feature type="binding site" evidence="5">
    <location>
        <begin position="207"/>
        <end position="214"/>
    </location>
    <ligand>
        <name>ATP</name>
        <dbReference type="ChEBI" id="CHEBI:30616"/>
    </ligand>
</feature>
<proteinExistence type="predicted"/>
<dbReference type="GO" id="GO:0005829">
    <property type="term" value="C:cytosol"/>
    <property type="evidence" value="ECO:0007669"/>
    <property type="project" value="TreeGrafter"/>
</dbReference>
<dbReference type="SUPFAM" id="SSF52540">
    <property type="entry name" value="P-loop containing nucleoside triphosphate hydrolases"/>
    <property type="match status" value="1"/>
</dbReference>
<dbReference type="AlphaFoldDB" id="A0AAU7VA14"/>
<dbReference type="GO" id="GO:0016787">
    <property type="term" value="F:hydrolase activity"/>
    <property type="evidence" value="ECO:0007669"/>
    <property type="project" value="UniProtKB-UniRule"/>
</dbReference>
<accession>A0AAU7VA14</accession>
<protein>
    <submittedName>
        <fullName evidence="7">AAA family ATPase</fullName>
    </submittedName>
</protein>
<evidence type="ECO:0000313" key="7">
    <source>
        <dbReference type="EMBL" id="XBW08968.1"/>
    </source>
</evidence>
<keyword evidence="3 5" id="KW-0347">Helicase</keyword>
<reference evidence="7" key="1">
    <citation type="submission" date="2023-11" db="EMBL/GenBank/DDBJ databases">
        <title>Scrofimicrobium hongkongense sp. nov., isolated from a patient with peritonitis.</title>
        <authorList>
            <person name="Lao H.Y."/>
            <person name="Wong A.Y.P."/>
            <person name="Ng T.L."/>
            <person name="Wong R.Y.L."/>
            <person name="Yau M.C.Y."/>
            <person name="Lam J.Y.W."/>
            <person name="Siu G.K.H."/>
        </authorList>
    </citation>
    <scope>NUCLEOTIDE SEQUENCE</scope>
    <source>
        <strain evidence="7">R131</strain>
    </source>
</reference>
<dbReference type="GO" id="GO:0003677">
    <property type="term" value="F:DNA binding"/>
    <property type="evidence" value="ECO:0007669"/>
    <property type="project" value="InterPro"/>
</dbReference>
<dbReference type="GO" id="GO:0005524">
    <property type="term" value="F:ATP binding"/>
    <property type="evidence" value="ECO:0007669"/>
    <property type="project" value="UniProtKB-UniRule"/>
</dbReference>
<dbReference type="PANTHER" id="PTHR11070:SF45">
    <property type="entry name" value="DNA 3'-5' HELICASE"/>
    <property type="match status" value="1"/>
</dbReference>
<dbReference type="PANTHER" id="PTHR11070">
    <property type="entry name" value="UVRD / RECB / PCRA DNA HELICASE FAMILY MEMBER"/>
    <property type="match status" value="1"/>
</dbReference>
<feature type="domain" description="UvrD-like helicase ATP-binding" evidence="6">
    <location>
        <begin position="186"/>
        <end position="587"/>
    </location>
</feature>
<dbReference type="KEGG" id="sapp:SAC06_06890"/>
<name>A0AAU7VA14_9ACTO</name>
<dbReference type="InterPro" id="IPR014016">
    <property type="entry name" value="UvrD-like_ATP-bd"/>
</dbReference>
<dbReference type="Gene3D" id="3.40.50.300">
    <property type="entry name" value="P-loop containing nucleotide triphosphate hydrolases"/>
    <property type="match status" value="3"/>
</dbReference>
<dbReference type="RefSeq" id="WP_350259169.1">
    <property type="nucleotide sequence ID" value="NZ_CP138335.1"/>
</dbReference>
<dbReference type="PROSITE" id="PS51198">
    <property type="entry name" value="UVRD_HELICASE_ATP_BIND"/>
    <property type="match status" value="1"/>
</dbReference>
<keyword evidence="2 5" id="KW-0378">Hydrolase</keyword>
<gene>
    <name evidence="7" type="ORF">SAC06_06890</name>
</gene>
<organism evidence="7">
    <name type="scientific">Scrofimicrobium appendicitidis</name>
    <dbReference type="NCBI Taxonomy" id="3079930"/>
    <lineage>
        <taxon>Bacteria</taxon>
        <taxon>Bacillati</taxon>
        <taxon>Actinomycetota</taxon>
        <taxon>Actinomycetes</taxon>
        <taxon>Actinomycetales</taxon>
        <taxon>Actinomycetaceae</taxon>
        <taxon>Scrofimicrobium</taxon>
    </lineage>
</organism>
<evidence type="ECO:0000256" key="5">
    <source>
        <dbReference type="PROSITE-ProRule" id="PRU00560"/>
    </source>
</evidence>
<dbReference type="GO" id="GO:0043138">
    <property type="term" value="F:3'-5' DNA helicase activity"/>
    <property type="evidence" value="ECO:0007669"/>
    <property type="project" value="TreeGrafter"/>
</dbReference>
<evidence type="ECO:0000256" key="4">
    <source>
        <dbReference type="ARBA" id="ARBA00022840"/>
    </source>
</evidence>
<dbReference type="InterPro" id="IPR000212">
    <property type="entry name" value="DNA_helicase_UvrD/REP"/>
</dbReference>
<keyword evidence="1 5" id="KW-0547">Nucleotide-binding</keyword>
<dbReference type="InterPro" id="IPR027417">
    <property type="entry name" value="P-loop_NTPase"/>
</dbReference>
<dbReference type="GO" id="GO:0000725">
    <property type="term" value="P:recombinational repair"/>
    <property type="evidence" value="ECO:0007669"/>
    <property type="project" value="TreeGrafter"/>
</dbReference>
<evidence type="ECO:0000256" key="2">
    <source>
        <dbReference type="ARBA" id="ARBA00022801"/>
    </source>
</evidence>
<dbReference type="EMBL" id="CP138335">
    <property type="protein sequence ID" value="XBW08968.1"/>
    <property type="molecule type" value="Genomic_DNA"/>
</dbReference>
<sequence length="741" mass="81377">MSPDQLSAGEQAEIQHEQQFVDRAYANLDSSRARYRVAQREVEAQGAWGTPQARTERDAMAAHYGDQAARLESIEDRLVFGRIDPEEGGTIYIGRAGLRDEDGSRLLVDWRAPAAQPFYQATAVEPHGVIRRRHISTHLRRVRALEDEVLNTEAAHRSGLQFQGEGALISALSQARDGRMGDIVSTIQAEQDAVIRAEDRGLLVVQGGPGTGKTAVALHRAAFLLYTHRERLERSGVLIVGPSPVFLRYIEQVLPSLGETGVVSVTMGDLLPGYSTNLADSIDVAEAKGSLAWLPTLAQAVKDLQRIPAADHTFAVGGRRAVLTRELVRAARTRARRTGKPHNEAREGFALELVNELAQQLAGPDPDPETLSWWREEVRALPAARREINLCWMPTRAADLLRRLYARPDLLARVNRGLSPEQLRLVQRPADAPLTVSDIPLLDELEELLGFSSLLGPAPATKSRADEDEVRRAQEAIDSQQLGGGLVSAEVLAEQTRGQRDWQPLAERARSDRTWTFGHVVVDEAQDLSPMAWHALMRRCPSQSFTVVGDLDQHRGHSHPQSWVEVLGPAGRALQDERSLTISYRTPKALTELSQDVLAEVGAPVRFPLTSARDIPNSLADTVTGDLPAAVREVMAQELELLDREFGPGGGRVGVLVSDERATSWRADMEGVTSFNQRVSLLSVVAAKGLEFDTTIVVEPAEILADGPGDLFVAMTRSTRRLHSVRTGDLPAVWLERLAEQ</sequence>
<evidence type="ECO:0000256" key="1">
    <source>
        <dbReference type="ARBA" id="ARBA00022741"/>
    </source>
</evidence>
<evidence type="ECO:0000259" key="6">
    <source>
        <dbReference type="PROSITE" id="PS51198"/>
    </source>
</evidence>